<evidence type="ECO:0000256" key="1">
    <source>
        <dbReference type="ARBA" id="ARBA00023242"/>
    </source>
</evidence>
<dbReference type="PANTHER" id="PTHR47654:SF3">
    <property type="entry name" value="ZN(II)2CYS6 TRANSCRIPTION FACTOR (EUROFUNG)"/>
    <property type="match status" value="1"/>
</dbReference>
<name>A0AAD6I5R5_PENCN</name>
<gene>
    <name evidence="4" type="ORF">N7460_008602</name>
</gene>
<feature type="region of interest" description="Disordered" evidence="2">
    <location>
        <begin position="1"/>
        <end position="20"/>
    </location>
</feature>
<feature type="compositionally biased region" description="Basic and acidic residues" evidence="2">
    <location>
        <begin position="11"/>
        <end position="20"/>
    </location>
</feature>
<dbReference type="CDD" id="cd12148">
    <property type="entry name" value="fungal_TF_MHR"/>
    <property type="match status" value="1"/>
</dbReference>
<dbReference type="GO" id="GO:0003677">
    <property type="term" value="F:DNA binding"/>
    <property type="evidence" value="ECO:0007669"/>
    <property type="project" value="InterPro"/>
</dbReference>
<protein>
    <recommendedName>
        <fullName evidence="3">Xylanolytic transcriptional activator regulatory domain-containing protein</fullName>
    </recommendedName>
</protein>
<dbReference type="Pfam" id="PF04082">
    <property type="entry name" value="Fungal_trans"/>
    <property type="match status" value="1"/>
</dbReference>
<feature type="region of interest" description="Disordered" evidence="2">
    <location>
        <begin position="820"/>
        <end position="862"/>
    </location>
</feature>
<reference evidence="4" key="2">
    <citation type="submission" date="2023-01" db="EMBL/GenBank/DDBJ databases">
        <authorList>
            <person name="Petersen C."/>
        </authorList>
    </citation>
    <scope>NUCLEOTIDE SEQUENCE</scope>
    <source>
        <strain evidence="4">IBT 15450</strain>
    </source>
</reference>
<evidence type="ECO:0000256" key="2">
    <source>
        <dbReference type="SAM" id="MobiDB-lite"/>
    </source>
</evidence>
<dbReference type="EMBL" id="JAQJZL010000010">
    <property type="protein sequence ID" value="KAJ6034427.1"/>
    <property type="molecule type" value="Genomic_DNA"/>
</dbReference>
<sequence>MPKTMDSDTESYEKTGGKPSDDILEPAVLFLSGRLVFAEAATSTPLYQLNSDIRSISNKDSSVAVERVEHGVPDLEIETEGVTDGTLPSRRLFNLVHPVNAQYRTDIPAKYYITSAVPEMVGNIRFETSEARLRRTSFKVMLSPKKTSSNKPFFDEGTQQLLFDIHPNWKYDSDSGYVSNATPLSVSQDQAELERSSSPSSIGSLEAVDRVEEDLNLTENSRATGFMGKSSEITWLKRLLEEEQRDGQPSKSTCNDDSRSGDRIPPHTIDYHLDDLSIGVPEAVQMYWVPPRELADRLFETYLLMVHPQYPIIDRTQFSVQYRNFFDAIHLPSDKWMALLNMIFAIASNYSCNSDIAGPGSARDHLLYLTRARMLSMGGDNLFQHPDLQQVQIEGLIAFHLLSINQINRAWRISALAIRSAISLGINLRNNSHLLPGLIKESHCRIWWCLFTVEHKLGLMTGRKTAISMNMFSSQLPLPFDEDQLLEPSAARFLEDLEMRENRLNRAMTSPYLRIMDSKRTGDALIGLSWLQTLPADAALYFLYHCDLAVLTQEILNRVYSVECAMLSWEEIKSRINHLKASVDSWLSCLPSALDFTHMEEDNSQPYRFKISLAFHYYSTQIMLGRPCLCRHTDRDTHGFTHEMAVLTLESAMHMLDLLPDEPNTIYLYQTCPWWCILHYIMQTASVIILELSFGCVHIREKESSLIRLGKKSVQWLYTMSEHSIASRRAWQLCEGALSRLALKLGYDTRNLPFRPNQQRVKPCIDPVDPALLEQLDETIDPRTLYTHDDQRLSRPRPQEGSVASRGEIESNLAELLGSELPSAPSTHDRSAGDTHFPYDPITGEFIRSFFPEPNEDEPWDG</sequence>
<evidence type="ECO:0000313" key="5">
    <source>
        <dbReference type="Proteomes" id="UP001219568"/>
    </source>
</evidence>
<comment type="caution">
    <text evidence="4">The sequence shown here is derived from an EMBL/GenBank/DDBJ whole genome shotgun (WGS) entry which is preliminary data.</text>
</comment>
<organism evidence="4 5">
    <name type="scientific">Penicillium canescens</name>
    <dbReference type="NCBI Taxonomy" id="5083"/>
    <lineage>
        <taxon>Eukaryota</taxon>
        <taxon>Fungi</taxon>
        <taxon>Dikarya</taxon>
        <taxon>Ascomycota</taxon>
        <taxon>Pezizomycotina</taxon>
        <taxon>Eurotiomycetes</taxon>
        <taxon>Eurotiomycetidae</taxon>
        <taxon>Eurotiales</taxon>
        <taxon>Aspergillaceae</taxon>
        <taxon>Penicillium</taxon>
    </lineage>
</organism>
<accession>A0AAD6I5R5</accession>
<dbReference type="AlphaFoldDB" id="A0AAD6I5R5"/>
<evidence type="ECO:0000259" key="3">
    <source>
        <dbReference type="SMART" id="SM00906"/>
    </source>
</evidence>
<dbReference type="GO" id="GO:0006351">
    <property type="term" value="P:DNA-templated transcription"/>
    <property type="evidence" value="ECO:0007669"/>
    <property type="project" value="InterPro"/>
</dbReference>
<dbReference type="InterPro" id="IPR007219">
    <property type="entry name" value="XnlR_reg_dom"/>
</dbReference>
<dbReference type="GO" id="GO:0008270">
    <property type="term" value="F:zinc ion binding"/>
    <property type="evidence" value="ECO:0007669"/>
    <property type="project" value="InterPro"/>
</dbReference>
<proteinExistence type="predicted"/>
<evidence type="ECO:0000313" key="4">
    <source>
        <dbReference type="EMBL" id="KAJ6034427.1"/>
    </source>
</evidence>
<dbReference type="Proteomes" id="UP001219568">
    <property type="component" value="Unassembled WGS sequence"/>
</dbReference>
<dbReference type="PANTHER" id="PTHR47654">
    <property type="entry name" value="ZN(II)2CYS6 TRANSCRIPTION FACTOR (EUROFUNG)-RELATED"/>
    <property type="match status" value="1"/>
</dbReference>
<feature type="region of interest" description="Disordered" evidence="2">
    <location>
        <begin position="241"/>
        <end position="266"/>
    </location>
</feature>
<dbReference type="InterPro" id="IPR053230">
    <property type="entry name" value="Trans_reg_galc"/>
</dbReference>
<dbReference type="SMART" id="SM00906">
    <property type="entry name" value="Fungal_trans"/>
    <property type="match status" value="1"/>
</dbReference>
<reference evidence="4" key="1">
    <citation type="journal article" date="2023" name="IMA Fungus">
        <title>Comparative genomic study of the Penicillium genus elucidates a diverse pangenome and 15 lateral gene transfer events.</title>
        <authorList>
            <person name="Petersen C."/>
            <person name="Sorensen T."/>
            <person name="Nielsen M.R."/>
            <person name="Sondergaard T.E."/>
            <person name="Sorensen J.L."/>
            <person name="Fitzpatrick D.A."/>
            <person name="Frisvad J.C."/>
            <person name="Nielsen K.L."/>
        </authorList>
    </citation>
    <scope>NUCLEOTIDE SEQUENCE</scope>
    <source>
        <strain evidence="4">IBT 15450</strain>
    </source>
</reference>
<feature type="domain" description="Xylanolytic transcriptional activator regulatory" evidence="3">
    <location>
        <begin position="410"/>
        <end position="483"/>
    </location>
</feature>
<feature type="region of interest" description="Disordered" evidence="2">
    <location>
        <begin position="784"/>
        <end position="806"/>
    </location>
</feature>
<keyword evidence="5" id="KW-1185">Reference proteome</keyword>
<keyword evidence="1" id="KW-0539">Nucleus</keyword>